<sequence>MTASPFLMSRPCKHTVPLWALFSMAQRELSGSILELAEKQNMRQSSVVYVVLNICLTMTLCSVIYLATTDPVYRVCLVLVSVETWILLYTVCAMPTFFNLWGGVLTTNAFL</sequence>
<feature type="transmembrane region" description="Helical" evidence="1">
    <location>
        <begin position="47"/>
        <end position="68"/>
    </location>
</feature>
<evidence type="ECO:0000313" key="3">
    <source>
        <dbReference type="Proteomes" id="UP000694892"/>
    </source>
</evidence>
<evidence type="ECO:0000313" key="2">
    <source>
        <dbReference type="EMBL" id="OCT98607.1"/>
    </source>
</evidence>
<keyword evidence="1" id="KW-0472">Membrane</keyword>
<organism evidence="2 3">
    <name type="scientific">Xenopus laevis</name>
    <name type="common">African clawed frog</name>
    <dbReference type="NCBI Taxonomy" id="8355"/>
    <lineage>
        <taxon>Eukaryota</taxon>
        <taxon>Metazoa</taxon>
        <taxon>Chordata</taxon>
        <taxon>Craniata</taxon>
        <taxon>Vertebrata</taxon>
        <taxon>Euteleostomi</taxon>
        <taxon>Amphibia</taxon>
        <taxon>Batrachia</taxon>
        <taxon>Anura</taxon>
        <taxon>Pipoidea</taxon>
        <taxon>Pipidae</taxon>
        <taxon>Xenopodinae</taxon>
        <taxon>Xenopus</taxon>
        <taxon>Xenopus</taxon>
    </lineage>
</organism>
<dbReference type="AlphaFoldDB" id="A0A974DXI1"/>
<keyword evidence="1" id="KW-1133">Transmembrane helix</keyword>
<reference evidence="3" key="1">
    <citation type="journal article" date="2016" name="Nature">
        <title>Genome evolution in the allotetraploid frog Xenopus laevis.</title>
        <authorList>
            <person name="Session A.M."/>
            <person name="Uno Y."/>
            <person name="Kwon T."/>
            <person name="Chapman J.A."/>
            <person name="Toyoda A."/>
            <person name="Takahashi S."/>
            <person name="Fukui A."/>
            <person name="Hikosaka A."/>
            <person name="Suzuki A."/>
            <person name="Kondo M."/>
            <person name="van Heeringen S.J."/>
            <person name="Quigley I."/>
            <person name="Heinz S."/>
            <person name="Ogino H."/>
            <person name="Ochi H."/>
            <person name="Hellsten U."/>
            <person name="Lyons J.B."/>
            <person name="Simakov O."/>
            <person name="Putnam N."/>
            <person name="Stites J."/>
            <person name="Kuroki Y."/>
            <person name="Tanaka T."/>
            <person name="Michiue T."/>
            <person name="Watanabe M."/>
            <person name="Bogdanovic O."/>
            <person name="Lister R."/>
            <person name="Georgiou G."/>
            <person name="Paranjpe S.S."/>
            <person name="van Kruijsbergen I."/>
            <person name="Shu S."/>
            <person name="Carlson J."/>
            <person name="Kinoshita T."/>
            <person name="Ohta Y."/>
            <person name="Mawaribuchi S."/>
            <person name="Jenkins J."/>
            <person name="Grimwood J."/>
            <person name="Schmutz J."/>
            <person name="Mitros T."/>
            <person name="Mozaffari S.V."/>
            <person name="Suzuki Y."/>
            <person name="Haramoto Y."/>
            <person name="Yamamoto T.S."/>
            <person name="Takagi C."/>
            <person name="Heald R."/>
            <person name="Miller K."/>
            <person name="Haudenschild C."/>
            <person name="Kitzman J."/>
            <person name="Nakayama T."/>
            <person name="Izutsu Y."/>
            <person name="Robert J."/>
            <person name="Fortriede J."/>
            <person name="Burns K."/>
            <person name="Lotay V."/>
            <person name="Karimi K."/>
            <person name="Yasuoka Y."/>
            <person name="Dichmann D.S."/>
            <person name="Flajnik M.F."/>
            <person name="Houston D.W."/>
            <person name="Shendure J."/>
            <person name="DuPasquier L."/>
            <person name="Vize P.D."/>
            <person name="Zorn A.M."/>
            <person name="Ito M."/>
            <person name="Marcotte E.M."/>
            <person name="Wallingford J.B."/>
            <person name="Ito Y."/>
            <person name="Asashima M."/>
            <person name="Ueno N."/>
            <person name="Matsuda Y."/>
            <person name="Veenstra G.J."/>
            <person name="Fujiyama A."/>
            <person name="Harland R.M."/>
            <person name="Taira M."/>
            <person name="Rokhsar D.S."/>
        </authorList>
    </citation>
    <scope>NUCLEOTIDE SEQUENCE [LARGE SCALE GENOMIC DNA]</scope>
    <source>
        <strain evidence="3">J</strain>
    </source>
</reference>
<keyword evidence="1" id="KW-0812">Transmembrane</keyword>
<gene>
    <name evidence="2" type="ORF">XELAEV_18010842mg</name>
</gene>
<dbReference type="Proteomes" id="UP000694892">
    <property type="component" value="Chromosome 1S"/>
</dbReference>
<feature type="transmembrane region" description="Helical" evidence="1">
    <location>
        <begin position="75"/>
        <end position="98"/>
    </location>
</feature>
<name>A0A974DXI1_XENLA</name>
<proteinExistence type="predicted"/>
<evidence type="ECO:0000256" key="1">
    <source>
        <dbReference type="SAM" id="Phobius"/>
    </source>
</evidence>
<dbReference type="EMBL" id="CM004467">
    <property type="protein sequence ID" value="OCT98607.1"/>
    <property type="molecule type" value="Genomic_DNA"/>
</dbReference>
<protein>
    <submittedName>
        <fullName evidence="2">Uncharacterized protein</fullName>
    </submittedName>
</protein>
<accession>A0A974DXI1</accession>